<sequence length="403" mass="45571">MLLYPNKVTDLPRSCFFDFVDNTLALLVNSQVKKFTLKCRYNLDTSRVDRWIHTVLERGFLELHLTSDEDHCIDSEFFTSNTLVKLTLSHGFYLEEGGCLPNGSVFFPALKTLTLIATGYGADYMFDSLISGCPVLEELFLRYGDGPHGSDWIMVVSSQSIKRLTISSGYSKEKLDDYTSVLFETPSLLFLDYSGYVQEHYTVDFSSLLEARLDLRLWESPIEFNFDYENDVYDDGFGDVTILVAGLSNVKTLHLSPHSLEVLYSCCSSIPLFSNLTDLSFESDEKQGWQVLPLLLKNSPILETLVIKGLAHKVTDKCGDVCACILQKKEVGECCLWRCQVKVLEITGYGGSSKELKQMGHFLEKLKRLEIVKVGVQQENNNHGEYLRVTNGLMKLPRISSKC</sequence>
<dbReference type="InterPro" id="IPR006566">
    <property type="entry name" value="FBD"/>
</dbReference>
<evidence type="ECO:0000313" key="2">
    <source>
        <dbReference type="EMBL" id="CAF2074378.1"/>
    </source>
</evidence>
<dbReference type="PANTHER" id="PTHR31293">
    <property type="entry name" value="RNI-LIKE SUPERFAMILY PROTEIN"/>
    <property type="match status" value="1"/>
</dbReference>
<name>A0A816RLV6_BRANA</name>
<accession>A0A816RLV6</accession>
<dbReference type="Proteomes" id="UP001295469">
    <property type="component" value="Chromosome C01"/>
</dbReference>
<evidence type="ECO:0000259" key="1">
    <source>
        <dbReference type="SMART" id="SM00579"/>
    </source>
</evidence>
<organism evidence="2">
    <name type="scientific">Brassica napus</name>
    <name type="common">Rape</name>
    <dbReference type="NCBI Taxonomy" id="3708"/>
    <lineage>
        <taxon>Eukaryota</taxon>
        <taxon>Viridiplantae</taxon>
        <taxon>Streptophyta</taxon>
        <taxon>Embryophyta</taxon>
        <taxon>Tracheophyta</taxon>
        <taxon>Spermatophyta</taxon>
        <taxon>Magnoliopsida</taxon>
        <taxon>eudicotyledons</taxon>
        <taxon>Gunneridae</taxon>
        <taxon>Pentapetalae</taxon>
        <taxon>rosids</taxon>
        <taxon>malvids</taxon>
        <taxon>Brassicales</taxon>
        <taxon>Brassicaceae</taxon>
        <taxon>Brassiceae</taxon>
        <taxon>Brassica</taxon>
    </lineage>
</organism>
<dbReference type="InterPro" id="IPR055411">
    <property type="entry name" value="LRR_FXL15/At3g58940/PEG3-like"/>
</dbReference>
<proteinExistence type="predicted"/>
<dbReference type="Gene3D" id="3.80.10.10">
    <property type="entry name" value="Ribonuclease Inhibitor"/>
    <property type="match status" value="1"/>
</dbReference>
<protein>
    <submittedName>
        <fullName evidence="2">(rape) hypothetical protein</fullName>
    </submittedName>
</protein>
<dbReference type="EMBL" id="HG994365">
    <property type="protein sequence ID" value="CAF2074378.1"/>
    <property type="molecule type" value="Genomic_DNA"/>
</dbReference>
<dbReference type="PANTHER" id="PTHR31293:SF12">
    <property type="entry name" value="RNI-LIKE SUPERFAMILY PROTEIN"/>
    <property type="match status" value="1"/>
</dbReference>
<dbReference type="AlphaFoldDB" id="A0A816RLV6"/>
<dbReference type="Pfam" id="PF24758">
    <property type="entry name" value="LRR_At5g56370"/>
    <property type="match status" value="1"/>
</dbReference>
<dbReference type="SMART" id="SM00579">
    <property type="entry name" value="FBD"/>
    <property type="match status" value="1"/>
</dbReference>
<gene>
    <name evidence="2" type="ORF">DARMORV10_C01P32180.1</name>
</gene>
<dbReference type="InterPro" id="IPR055294">
    <property type="entry name" value="FBL60-like"/>
</dbReference>
<dbReference type="InterPro" id="IPR032675">
    <property type="entry name" value="LRR_dom_sf"/>
</dbReference>
<feature type="domain" description="FBD" evidence="1">
    <location>
        <begin position="334"/>
        <end position="403"/>
    </location>
</feature>
<dbReference type="SUPFAM" id="SSF52047">
    <property type="entry name" value="RNI-like"/>
    <property type="match status" value="1"/>
</dbReference>
<reference evidence="2" key="1">
    <citation type="submission" date="2021-01" db="EMBL/GenBank/DDBJ databases">
        <authorList>
            <consortium name="Genoscope - CEA"/>
            <person name="William W."/>
        </authorList>
    </citation>
    <scope>NUCLEOTIDE SEQUENCE</scope>
</reference>